<protein>
    <submittedName>
        <fullName evidence="3">NADP-dependent oxidoreductase</fullName>
    </submittedName>
</protein>
<dbReference type="RefSeq" id="WP_269333423.1">
    <property type="nucleotide sequence ID" value="NZ_JAMZFT010000003.1"/>
</dbReference>
<evidence type="ECO:0000313" key="3">
    <source>
        <dbReference type="EMBL" id="MCP1337458.1"/>
    </source>
</evidence>
<evidence type="ECO:0000256" key="1">
    <source>
        <dbReference type="ARBA" id="ARBA00023002"/>
    </source>
</evidence>
<dbReference type="InterPro" id="IPR045010">
    <property type="entry name" value="MDR_fam"/>
</dbReference>
<feature type="domain" description="Enoyl reductase (ER)" evidence="2">
    <location>
        <begin position="16"/>
        <end position="333"/>
    </location>
</feature>
<organism evidence="3 4">
    <name type="scientific">Futiania mangrovi</name>
    <dbReference type="NCBI Taxonomy" id="2959716"/>
    <lineage>
        <taxon>Bacteria</taxon>
        <taxon>Pseudomonadati</taxon>
        <taxon>Pseudomonadota</taxon>
        <taxon>Alphaproteobacteria</taxon>
        <taxon>Futianiales</taxon>
        <taxon>Futianiaceae</taxon>
        <taxon>Futiania</taxon>
    </lineage>
</organism>
<keyword evidence="4" id="KW-1185">Reference proteome</keyword>
<evidence type="ECO:0000313" key="4">
    <source>
        <dbReference type="Proteomes" id="UP001055804"/>
    </source>
</evidence>
<dbReference type="InterPro" id="IPR020843">
    <property type="entry name" value="ER"/>
</dbReference>
<dbReference type="Pfam" id="PF00107">
    <property type="entry name" value="ADH_zinc_N"/>
    <property type="match status" value="1"/>
</dbReference>
<keyword evidence="1" id="KW-0560">Oxidoreductase</keyword>
<dbReference type="GO" id="GO:0016628">
    <property type="term" value="F:oxidoreductase activity, acting on the CH-CH group of donors, NAD or NADP as acceptor"/>
    <property type="evidence" value="ECO:0007669"/>
    <property type="project" value="InterPro"/>
</dbReference>
<name>A0A9J6PN15_9PROT</name>
<sequence>MTNRVCRLKSRPFGMSTRENFEIADEPMPTPGPGEFRVKVHAVSLDPAMRGWMAEGRSYVQPVALGDVMRAYAAGIVEESNHEAFRPGDAVMGLFGVQEHAVSDGTFVHKIDPAQAPMERWVGGLGMPGWTAYFGTMEILHPEAGQTLVVSAASGAVGSLVGQIGKLRGATVIGIAGGAEKCRYVTEELGFDAAIDYKAEDVEKRLVELAPDRVHMYFENVGGKIGNAVMHRMATFGRVAVCGLISSYNETDPAKVGYDAGAQRSILVNRLKIQGFIVFDFAKQMREAIGHLGKWHAEGKLKMREDVREGGVDAFPEALNMLYTGENFGKLVLKL</sequence>
<dbReference type="FunFam" id="3.40.50.720:FF:000121">
    <property type="entry name" value="Prostaglandin reductase 2"/>
    <property type="match status" value="1"/>
</dbReference>
<evidence type="ECO:0000259" key="2">
    <source>
        <dbReference type="SMART" id="SM00829"/>
    </source>
</evidence>
<dbReference type="InterPro" id="IPR041694">
    <property type="entry name" value="ADH_N_2"/>
</dbReference>
<dbReference type="CDD" id="cd05288">
    <property type="entry name" value="PGDH"/>
    <property type="match status" value="1"/>
</dbReference>
<gene>
    <name evidence="3" type="ORF">NJQ99_13630</name>
</gene>
<dbReference type="EMBL" id="JAMZFT010000003">
    <property type="protein sequence ID" value="MCP1337458.1"/>
    <property type="molecule type" value="Genomic_DNA"/>
</dbReference>
<dbReference type="InterPro" id="IPR036291">
    <property type="entry name" value="NAD(P)-bd_dom_sf"/>
</dbReference>
<dbReference type="InterPro" id="IPR013149">
    <property type="entry name" value="ADH-like_C"/>
</dbReference>
<dbReference type="PANTHER" id="PTHR43205">
    <property type="entry name" value="PROSTAGLANDIN REDUCTASE"/>
    <property type="match status" value="1"/>
</dbReference>
<dbReference type="InterPro" id="IPR011032">
    <property type="entry name" value="GroES-like_sf"/>
</dbReference>
<comment type="caution">
    <text evidence="3">The sequence shown here is derived from an EMBL/GenBank/DDBJ whole genome shotgun (WGS) entry which is preliminary data.</text>
</comment>
<dbReference type="SUPFAM" id="SSF51735">
    <property type="entry name" value="NAD(P)-binding Rossmann-fold domains"/>
    <property type="match status" value="1"/>
</dbReference>
<dbReference type="SMART" id="SM00829">
    <property type="entry name" value="PKS_ER"/>
    <property type="match status" value="1"/>
</dbReference>
<reference evidence="3" key="1">
    <citation type="submission" date="2022-06" db="EMBL/GenBank/DDBJ databases">
        <title>Isolation and Genomics of Futiania mangrovii gen. nov., sp. nov., a Rare and Metabolically-versatile member in the Class Alphaproteobacteria.</title>
        <authorList>
            <person name="Liu L."/>
            <person name="Huang W.-C."/>
            <person name="Pan J."/>
            <person name="Li J."/>
            <person name="Huang Y."/>
            <person name="Du H."/>
            <person name="Liu Y."/>
            <person name="Li M."/>
        </authorList>
    </citation>
    <scope>NUCLEOTIDE SEQUENCE</scope>
    <source>
        <strain evidence="3">FT118</strain>
    </source>
</reference>
<dbReference type="Pfam" id="PF16884">
    <property type="entry name" value="ADH_N_2"/>
    <property type="match status" value="1"/>
</dbReference>
<dbReference type="PANTHER" id="PTHR43205:SF7">
    <property type="entry name" value="PROSTAGLANDIN REDUCTASE 1"/>
    <property type="match status" value="1"/>
</dbReference>
<dbReference type="Gene3D" id="3.90.180.10">
    <property type="entry name" value="Medium-chain alcohol dehydrogenases, catalytic domain"/>
    <property type="match status" value="1"/>
</dbReference>
<dbReference type="SUPFAM" id="SSF50129">
    <property type="entry name" value="GroES-like"/>
    <property type="match status" value="1"/>
</dbReference>
<dbReference type="AlphaFoldDB" id="A0A9J6PN15"/>
<dbReference type="Proteomes" id="UP001055804">
    <property type="component" value="Unassembled WGS sequence"/>
</dbReference>
<accession>A0A9J6PN15</accession>
<proteinExistence type="predicted"/>
<dbReference type="Gene3D" id="3.40.50.720">
    <property type="entry name" value="NAD(P)-binding Rossmann-like Domain"/>
    <property type="match status" value="1"/>
</dbReference>